<feature type="non-terminal residue" evidence="1">
    <location>
        <position position="1"/>
    </location>
</feature>
<sequence>LPVEPMGDMSLQMIKDAVGDEIVVLDMIPVIYFLPNFPVQDLIDFTKRVIDMFAPRLILGVSDELSPPGEIERIDIIADLIDDYCGLAD</sequence>
<dbReference type="AlphaFoldDB" id="X0SE06"/>
<gene>
    <name evidence="1" type="ORF">S01H1_03064</name>
</gene>
<evidence type="ECO:0008006" key="2">
    <source>
        <dbReference type="Google" id="ProtNLM"/>
    </source>
</evidence>
<protein>
    <recommendedName>
        <fullName evidence="2">Uroporphyrinogen decarboxylase (URO-D) domain-containing protein</fullName>
    </recommendedName>
</protein>
<dbReference type="EMBL" id="BARS01001613">
    <property type="protein sequence ID" value="GAF74122.1"/>
    <property type="molecule type" value="Genomic_DNA"/>
</dbReference>
<reference evidence="1" key="1">
    <citation type="journal article" date="2014" name="Front. Microbiol.">
        <title>High frequency of phylogenetically diverse reductive dehalogenase-homologous genes in deep subseafloor sedimentary metagenomes.</title>
        <authorList>
            <person name="Kawai M."/>
            <person name="Futagami T."/>
            <person name="Toyoda A."/>
            <person name="Takaki Y."/>
            <person name="Nishi S."/>
            <person name="Hori S."/>
            <person name="Arai W."/>
            <person name="Tsubouchi T."/>
            <person name="Morono Y."/>
            <person name="Uchiyama I."/>
            <person name="Ito T."/>
            <person name="Fujiyama A."/>
            <person name="Inagaki F."/>
            <person name="Takami H."/>
        </authorList>
    </citation>
    <scope>NUCLEOTIDE SEQUENCE</scope>
    <source>
        <strain evidence="1">Expedition CK06-06</strain>
    </source>
</reference>
<evidence type="ECO:0000313" key="1">
    <source>
        <dbReference type="EMBL" id="GAF74122.1"/>
    </source>
</evidence>
<proteinExistence type="predicted"/>
<accession>X0SE06</accession>
<comment type="caution">
    <text evidence="1">The sequence shown here is derived from an EMBL/GenBank/DDBJ whole genome shotgun (WGS) entry which is preliminary data.</text>
</comment>
<name>X0SE06_9ZZZZ</name>
<organism evidence="1">
    <name type="scientific">marine sediment metagenome</name>
    <dbReference type="NCBI Taxonomy" id="412755"/>
    <lineage>
        <taxon>unclassified sequences</taxon>
        <taxon>metagenomes</taxon>
        <taxon>ecological metagenomes</taxon>
    </lineage>
</organism>